<dbReference type="GO" id="GO:0008417">
    <property type="term" value="F:fucosyltransferase activity"/>
    <property type="evidence" value="ECO:0007669"/>
    <property type="project" value="InterPro"/>
</dbReference>
<evidence type="ECO:0000256" key="1">
    <source>
        <dbReference type="ARBA" id="ARBA00022475"/>
    </source>
</evidence>
<dbReference type="SUPFAM" id="SSF53756">
    <property type="entry name" value="UDP-Glycosyltransferase/glycogen phosphorylase"/>
    <property type="match status" value="1"/>
</dbReference>
<dbReference type="RefSeq" id="WP_113867420.1">
    <property type="nucleotide sequence ID" value="NZ_BAABQN010000002.1"/>
</dbReference>
<evidence type="ECO:0000256" key="5">
    <source>
        <dbReference type="ARBA" id="ARBA00023136"/>
    </source>
</evidence>
<dbReference type="AlphaFoldDB" id="A0A366EE67"/>
<keyword evidence="2" id="KW-0997">Cell inner membrane</keyword>
<sequence>MNILHIFKNTNEKFYNPFISFINANFNYNDHYFMIEKYTDKNKDTKFADNVELVNKRNYFRIVKRLYTSDKIILHSLMSPRLMFLLFFQPWLLKKCYWVIWGADLYYHNYRHRNIKSNINENMRKKIIKNVRGVITHVKSDYELAKKWYGTKGEYYYSSLYPSNLYQKFPYNNEMINSNKTYIQIGNSADPSNNHFEVLDKLQKYNDLDIELICPLSYGNREYASQVIEYGKKFFGDKFIPVTEFQPFDEYRNLLAKIDVAIFNHNRQQALGNIITLLGLGKKVYLRKEITTWQFCIDHDLKIYSANDELGDIFIHMSMSDKRNNINKITTQFSEKKLMQDWNTIFEGDIR</sequence>
<gene>
    <name evidence="6" type="ORF">DES48_102378</name>
</gene>
<keyword evidence="1" id="KW-1003">Cell membrane</keyword>
<evidence type="ECO:0000256" key="4">
    <source>
        <dbReference type="ARBA" id="ARBA00022679"/>
    </source>
</evidence>
<keyword evidence="3 6" id="KW-0328">Glycosyltransferase</keyword>
<accession>A0A366EE67</accession>
<keyword evidence="4 6" id="KW-0808">Transferase</keyword>
<dbReference type="EMBL" id="QNRI01000002">
    <property type="protein sequence ID" value="RBP00613.1"/>
    <property type="molecule type" value="Genomic_DNA"/>
</dbReference>
<protein>
    <submittedName>
        <fullName evidence="6">4-alpha-L-fucosyltransferase (Glycosyl transferase family 56)</fullName>
    </submittedName>
</protein>
<dbReference type="Pfam" id="PF07429">
    <property type="entry name" value="Glyco_transf_56"/>
    <property type="match status" value="1"/>
</dbReference>
<evidence type="ECO:0000313" key="7">
    <source>
        <dbReference type="Proteomes" id="UP000252254"/>
    </source>
</evidence>
<name>A0A366EE67_9BACI</name>
<comment type="caution">
    <text evidence="6">The sequence shown here is derived from an EMBL/GenBank/DDBJ whole genome shotgun (WGS) entry which is preliminary data.</text>
</comment>
<evidence type="ECO:0000256" key="3">
    <source>
        <dbReference type="ARBA" id="ARBA00022676"/>
    </source>
</evidence>
<reference evidence="6 7" key="1">
    <citation type="submission" date="2018-06" db="EMBL/GenBank/DDBJ databases">
        <title>Genomic Encyclopedia of Type Strains, Phase IV (KMG-IV): sequencing the most valuable type-strain genomes for metagenomic binning, comparative biology and taxonomic classification.</title>
        <authorList>
            <person name="Goeker M."/>
        </authorList>
    </citation>
    <scope>NUCLEOTIDE SEQUENCE [LARGE SCALE GENOMIC DNA]</scope>
    <source>
        <strain evidence="6 7">DSM 15140</strain>
    </source>
</reference>
<dbReference type="InterPro" id="IPR009993">
    <property type="entry name" value="WecF"/>
</dbReference>
<keyword evidence="7" id="KW-1185">Reference proteome</keyword>
<dbReference type="OrthoDB" id="1083028at2"/>
<keyword evidence="5" id="KW-0472">Membrane</keyword>
<proteinExistence type="predicted"/>
<organism evidence="6 7">
    <name type="scientific">Paraliobacillus ryukyuensis</name>
    <dbReference type="NCBI Taxonomy" id="200904"/>
    <lineage>
        <taxon>Bacteria</taxon>
        <taxon>Bacillati</taxon>
        <taxon>Bacillota</taxon>
        <taxon>Bacilli</taxon>
        <taxon>Bacillales</taxon>
        <taxon>Bacillaceae</taxon>
        <taxon>Paraliobacillus</taxon>
    </lineage>
</organism>
<dbReference type="Proteomes" id="UP000252254">
    <property type="component" value="Unassembled WGS sequence"/>
</dbReference>
<dbReference type="GO" id="GO:0009246">
    <property type="term" value="P:enterobacterial common antigen biosynthetic process"/>
    <property type="evidence" value="ECO:0007669"/>
    <property type="project" value="InterPro"/>
</dbReference>
<evidence type="ECO:0000313" key="6">
    <source>
        <dbReference type="EMBL" id="RBP00613.1"/>
    </source>
</evidence>
<evidence type="ECO:0000256" key="2">
    <source>
        <dbReference type="ARBA" id="ARBA00022519"/>
    </source>
</evidence>